<evidence type="ECO:0000313" key="9">
    <source>
        <dbReference type="Proteomes" id="UP001061958"/>
    </source>
</evidence>
<comment type="function">
    <text evidence="7">Component of ribonuclease P, a protein complex that generates mature tRNA molecules by cleaving their 5'-ends.</text>
</comment>
<dbReference type="PANTHER" id="PTHR48414:SF1">
    <property type="entry name" value="POP5 HOMOLOG, RIBONUCLEASE P_MRP SUBUNIT"/>
    <property type="match status" value="1"/>
</dbReference>
<dbReference type="GO" id="GO:0005634">
    <property type="term" value="C:nucleus"/>
    <property type="evidence" value="ECO:0007669"/>
    <property type="project" value="UniProtKB-SubCell"/>
</dbReference>
<sequence>MGFLFPWENYETVFPTSKSFLQAVRDCIQEWCGDVGYGKILYSLAVKYWSSLGSFAIVRVSRSQLKPVLGCLAILSGQLDRKMDFTVVHVGGTLRTCKKFLLKKYSNENIRKEIGQLDTLAT</sequence>
<dbReference type="OrthoDB" id="24745at2759"/>
<dbReference type="InterPro" id="IPR016819">
    <property type="entry name" value="RNase_P/MRP_POP5"/>
</dbReference>
<dbReference type="GO" id="GO:0001682">
    <property type="term" value="P:tRNA 5'-leader removal"/>
    <property type="evidence" value="ECO:0007669"/>
    <property type="project" value="InterPro"/>
</dbReference>
<protein>
    <recommendedName>
        <fullName evidence="6 7">Ribonuclease P/MRP protein subunit POP5</fullName>
    </recommendedName>
</protein>
<dbReference type="GO" id="GO:0030677">
    <property type="term" value="C:ribonuclease P complex"/>
    <property type="evidence" value="ECO:0007669"/>
    <property type="project" value="InterPro"/>
</dbReference>
<evidence type="ECO:0000313" key="8">
    <source>
        <dbReference type="EMBL" id="GJQ15764.1"/>
    </source>
</evidence>
<dbReference type="PIRSF" id="PIRSF023803">
    <property type="entry name" value="Ribonuclease_P_prd"/>
    <property type="match status" value="1"/>
</dbReference>
<dbReference type="InterPro" id="IPR038085">
    <property type="entry name" value="Rnp2-like_sf"/>
</dbReference>
<keyword evidence="5" id="KW-0539">Nucleus</keyword>
<reference evidence="8" key="1">
    <citation type="journal article" date="2022" name="Proc. Natl. Acad. Sci. U.S.A.">
        <title>Life cycle and functional genomics of the unicellular red alga Galdieria for elucidating algal and plant evolution and industrial use.</title>
        <authorList>
            <person name="Hirooka S."/>
            <person name="Itabashi T."/>
            <person name="Ichinose T.M."/>
            <person name="Onuma R."/>
            <person name="Fujiwara T."/>
            <person name="Yamashita S."/>
            <person name="Jong L.W."/>
            <person name="Tomita R."/>
            <person name="Iwane A.H."/>
            <person name="Miyagishima S.Y."/>
        </authorList>
    </citation>
    <scope>NUCLEOTIDE SEQUENCE</scope>
    <source>
        <strain evidence="8">NBRC 102759</strain>
    </source>
</reference>
<gene>
    <name evidence="8" type="ORF">GpartN1_g7555.t1</name>
</gene>
<dbReference type="SUPFAM" id="SSF160350">
    <property type="entry name" value="Rnp2-like"/>
    <property type="match status" value="1"/>
</dbReference>
<dbReference type="AlphaFoldDB" id="A0A9C7Q3R7"/>
<comment type="caution">
    <text evidence="8">The sequence shown here is derived from an EMBL/GenBank/DDBJ whole genome shotgun (WGS) entry which is preliminary data.</text>
</comment>
<evidence type="ECO:0000256" key="6">
    <source>
        <dbReference type="ARBA" id="ARBA00044198"/>
    </source>
</evidence>
<evidence type="ECO:0000256" key="2">
    <source>
        <dbReference type="ARBA" id="ARBA00010800"/>
    </source>
</evidence>
<dbReference type="GO" id="GO:0006364">
    <property type="term" value="P:rRNA processing"/>
    <property type="evidence" value="ECO:0007669"/>
    <property type="project" value="UniProtKB-KW"/>
</dbReference>
<dbReference type="InterPro" id="IPR002759">
    <property type="entry name" value="Pop5/Rpp14/Rnp2-like"/>
</dbReference>
<accession>A0A9C7Q3R7</accession>
<comment type="similarity">
    <text evidence="2 7">Belongs to the eukaryotic/archaeal RNase P protein component 2 family.</text>
</comment>
<keyword evidence="4 7" id="KW-0819">tRNA processing</keyword>
<dbReference type="PANTHER" id="PTHR48414">
    <property type="entry name" value="POP5 HOMOLOG, RIBONUCLEASE P_MRP SUBUNIT"/>
    <property type="match status" value="1"/>
</dbReference>
<evidence type="ECO:0000256" key="3">
    <source>
        <dbReference type="ARBA" id="ARBA00022552"/>
    </source>
</evidence>
<dbReference type="GO" id="GO:0033204">
    <property type="term" value="F:ribonuclease P RNA binding"/>
    <property type="evidence" value="ECO:0007669"/>
    <property type="project" value="InterPro"/>
</dbReference>
<keyword evidence="9" id="KW-1185">Reference proteome</keyword>
<dbReference type="Proteomes" id="UP001061958">
    <property type="component" value="Unassembled WGS sequence"/>
</dbReference>
<evidence type="ECO:0000256" key="5">
    <source>
        <dbReference type="ARBA" id="ARBA00023242"/>
    </source>
</evidence>
<dbReference type="Pfam" id="PF01900">
    <property type="entry name" value="RNase_P_Rpp14"/>
    <property type="match status" value="1"/>
</dbReference>
<name>A0A9C7Q3R7_9RHOD</name>
<dbReference type="EMBL" id="BQMJ01000074">
    <property type="protein sequence ID" value="GJQ15764.1"/>
    <property type="molecule type" value="Genomic_DNA"/>
</dbReference>
<organism evidence="8 9">
    <name type="scientific">Galdieria partita</name>
    <dbReference type="NCBI Taxonomy" id="83374"/>
    <lineage>
        <taxon>Eukaryota</taxon>
        <taxon>Rhodophyta</taxon>
        <taxon>Bangiophyceae</taxon>
        <taxon>Galdieriales</taxon>
        <taxon>Galdieriaceae</taxon>
        <taxon>Galdieria</taxon>
    </lineage>
</organism>
<reference evidence="8" key="2">
    <citation type="submission" date="2022-01" db="EMBL/GenBank/DDBJ databases">
        <authorList>
            <person name="Hirooka S."/>
            <person name="Miyagishima S.Y."/>
        </authorList>
    </citation>
    <scope>NUCLEOTIDE SEQUENCE</scope>
    <source>
        <strain evidence="8">NBRC 102759</strain>
    </source>
</reference>
<proteinExistence type="inferred from homology"/>
<keyword evidence="3" id="KW-0698">rRNA processing</keyword>
<evidence type="ECO:0000256" key="1">
    <source>
        <dbReference type="ARBA" id="ARBA00004123"/>
    </source>
</evidence>
<comment type="subcellular location">
    <subcellularLocation>
        <location evidence="1">Nucleus</location>
    </subcellularLocation>
</comment>
<evidence type="ECO:0000256" key="4">
    <source>
        <dbReference type="ARBA" id="ARBA00022694"/>
    </source>
</evidence>
<dbReference type="Gene3D" id="3.30.70.3250">
    <property type="entry name" value="Ribonuclease P, Pop5 subunit"/>
    <property type="match status" value="1"/>
</dbReference>
<evidence type="ECO:0000256" key="7">
    <source>
        <dbReference type="PIRNR" id="PIRNR023803"/>
    </source>
</evidence>